<sequence>MIQIKLEDFKKMCSNAVGYVNKVYLHWTGVGYDSINHPDYHVVIGKNGELYVPDYDLTIKRDHTYMRNSHAIGIALACCGDDSIGENNLGAEPPTKEQLNALAQVVAVACINIGIPLDIQHVMTHAEAADNKDGLDLYYNDYTGYPNNTYGPDSNVQRWDLLVIHAGDERWSGGDNIRGNARFYAHDWGCTYI</sequence>
<keyword evidence="2" id="KW-0081">Bacteriolytic enzyme</keyword>
<organism evidence="4">
    <name type="scientific">Myoviridae sp. ctZgq1</name>
    <dbReference type="NCBI Taxonomy" id="2826666"/>
    <lineage>
        <taxon>Viruses</taxon>
        <taxon>Duplodnaviria</taxon>
        <taxon>Heunggongvirae</taxon>
        <taxon>Uroviricota</taxon>
        <taxon>Caudoviricetes</taxon>
    </lineage>
</organism>
<dbReference type="GO" id="GO:0042742">
    <property type="term" value="P:defense response to bacterium"/>
    <property type="evidence" value="ECO:0007669"/>
    <property type="project" value="UniProtKB-KW"/>
</dbReference>
<evidence type="ECO:0000256" key="1">
    <source>
        <dbReference type="ARBA" id="ARBA00022529"/>
    </source>
</evidence>
<dbReference type="InterPro" id="IPR036505">
    <property type="entry name" value="Amidase/PGRP_sf"/>
</dbReference>
<proteinExistence type="predicted"/>
<dbReference type="Pfam" id="PF01510">
    <property type="entry name" value="Amidase_2"/>
    <property type="match status" value="1"/>
</dbReference>
<feature type="domain" description="N-acetylmuramoyl-L-alanine amidase" evidence="3">
    <location>
        <begin position="20"/>
        <end position="132"/>
    </location>
</feature>
<dbReference type="InterPro" id="IPR002502">
    <property type="entry name" value="Amidase_domain"/>
</dbReference>
<keyword evidence="1" id="KW-0929">Antimicrobial</keyword>
<dbReference type="GO" id="GO:0001897">
    <property type="term" value="P:symbiont-mediated cytolysis of host cell"/>
    <property type="evidence" value="ECO:0007669"/>
    <property type="project" value="UniProtKB-ARBA"/>
</dbReference>
<name>A0A8S5LX48_9CAUD</name>
<dbReference type="GO" id="GO:0009253">
    <property type="term" value="P:peptidoglycan catabolic process"/>
    <property type="evidence" value="ECO:0007669"/>
    <property type="project" value="InterPro"/>
</dbReference>
<evidence type="ECO:0000313" key="4">
    <source>
        <dbReference type="EMBL" id="DAD74598.1"/>
    </source>
</evidence>
<dbReference type="Gene3D" id="3.40.80.10">
    <property type="entry name" value="Peptidoglycan recognition protein-like"/>
    <property type="match status" value="1"/>
</dbReference>
<protein>
    <submittedName>
        <fullName evidence="4">Peptidoglycan-recognition protein</fullName>
    </submittedName>
</protein>
<dbReference type="EMBL" id="BK014762">
    <property type="protein sequence ID" value="DAD74598.1"/>
    <property type="molecule type" value="Genomic_DNA"/>
</dbReference>
<accession>A0A8S5LX48</accession>
<evidence type="ECO:0000259" key="3">
    <source>
        <dbReference type="Pfam" id="PF01510"/>
    </source>
</evidence>
<dbReference type="SUPFAM" id="SSF55846">
    <property type="entry name" value="N-acetylmuramoyl-L-alanine amidase-like"/>
    <property type="match status" value="1"/>
</dbReference>
<dbReference type="GO" id="GO:0008745">
    <property type="term" value="F:N-acetylmuramoyl-L-alanine amidase activity"/>
    <property type="evidence" value="ECO:0007669"/>
    <property type="project" value="InterPro"/>
</dbReference>
<evidence type="ECO:0000256" key="2">
    <source>
        <dbReference type="ARBA" id="ARBA00022638"/>
    </source>
</evidence>
<reference evidence="4" key="1">
    <citation type="journal article" date="2021" name="Proc. Natl. Acad. Sci. U.S.A.">
        <title>A Catalog of Tens of Thousands of Viruses from Human Metagenomes Reveals Hidden Associations with Chronic Diseases.</title>
        <authorList>
            <person name="Tisza M.J."/>
            <person name="Buck C.B."/>
        </authorList>
    </citation>
    <scope>NUCLEOTIDE SEQUENCE</scope>
    <source>
        <strain evidence="4">CtZgq1</strain>
    </source>
</reference>